<dbReference type="GO" id="GO:0006310">
    <property type="term" value="P:DNA recombination"/>
    <property type="evidence" value="ECO:0007669"/>
    <property type="project" value="InterPro"/>
</dbReference>
<dbReference type="RefSeq" id="WP_148403400.1">
    <property type="nucleotide sequence ID" value="NZ_VSKK01000001.1"/>
</dbReference>
<evidence type="ECO:0000256" key="7">
    <source>
        <dbReference type="ARBA" id="ARBA00023204"/>
    </source>
</evidence>
<evidence type="ECO:0000313" key="11">
    <source>
        <dbReference type="EMBL" id="TYB79667.1"/>
    </source>
</evidence>
<dbReference type="GO" id="GO:0005524">
    <property type="term" value="F:ATP binding"/>
    <property type="evidence" value="ECO:0007669"/>
    <property type="project" value="UniProtKB-KW"/>
</dbReference>
<keyword evidence="5 9" id="KW-0227">DNA damage</keyword>
<evidence type="ECO:0000256" key="1">
    <source>
        <dbReference type="ARBA" id="ARBA00003618"/>
    </source>
</evidence>
<dbReference type="GO" id="GO:0009432">
    <property type="term" value="P:SOS response"/>
    <property type="evidence" value="ECO:0007669"/>
    <property type="project" value="TreeGrafter"/>
</dbReference>
<evidence type="ECO:0000259" key="10">
    <source>
        <dbReference type="Pfam" id="PF02463"/>
    </source>
</evidence>
<gene>
    <name evidence="11" type="primary">recN</name>
    <name evidence="11" type="ORF">ES674_07925</name>
</gene>
<keyword evidence="12" id="KW-1185">Reference proteome</keyword>
<dbReference type="Gene3D" id="3.40.50.300">
    <property type="entry name" value="P-loop containing nucleotide triphosphate hydrolases"/>
    <property type="match status" value="2"/>
</dbReference>
<evidence type="ECO:0000256" key="2">
    <source>
        <dbReference type="ARBA" id="ARBA00009441"/>
    </source>
</evidence>
<name>A0A5D0RDK2_9FLAO</name>
<proteinExistence type="inferred from homology"/>
<evidence type="ECO:0000256" key="4">
    <source>
        <dbReference type="ARBA" id="ARBA00022741"/>
    </source>
</evidence>
<dbReference type="PIRSF" id="PIRSF003128">
    <property type="entry name" value="RecN"/>
    <property type="match status" value="1"/>
</dbReference>
<dbReference type="CDD" id="cd03241">
    <property type="entry name" value="ABC_RecN"/>
    <property type="match status" value="1"/>
</dbReference>
<evidence type="ECO:0000256" key="3">
    <source>
        <dbReference type="ARBA" id="ARBA00021315"/>
    </source>
</evidence>
<dbReference type="PANTHER" id="PTHR11059:SF0">
    <property type="entry name" value="DNA REPAIR PROTEIN RECN"/>
    <property type="match status" value="1"/>
</dbReference>
<organism evidence="11 12">
    <name type="scientific">Bizionia myxarmorum</name>
    <dbReference type="NCBI Taxonomy" id="291186"/>
    <lineage>
        <taxon>Bacteria</taxon>
        <taxon>Pseudomonadati</taxon>
        <taxon>Bacteroidota</taxon>
        <taxon>Flavobacteriia</taxon>
        <taxon>Flavobacteriales</taxon>
        <taxon>Flavobacteriaceae</taxon>
        <taxon>Bizionia</taxon>
    </lineage>
</organism>
<evidence type="ECO:0000256" key="6">
    <source>
        <dbReference type="ARBA" id="ARBA00022840"/>
    </source>
</evidence>
<dbReference type="EMBL" id="VSKK01000001">
    <property type="protein sequence ID" value="TYB79667.1"/>
    <property type="molecule type" value="Genomic_DNA"/>
</dbReference>
<dbReference type="SUPFAM" id="SSF52540">
    <property type="entry name" value="P-loop containing nucleoside triphosphate hydrolases"/>
    <property type="match status" value="2"/>
</dbReference>
<evidence type="ECO:0000256" key="8">
    <source>
        <dbReference type="ARBA" id="ARBA00033408"/>
    </source>
</evidence>
<dbReference type="OrthoDB" id="9806954at2"/>
<evidence type="ECO:0000256" key="9">
    <source>
        <dbReference type="PIRNR" id="PIRNR003128"/>
    </source>
</evidence>
<keyword evidence="7 9" id="KW-0234">DNA repair</keyword>
<comment type="similarity">
    <text evidence="2 9">Belongs to the RecN family.</text>
</comment>
<dbReference type="InterPro" id="IPR027417">
    <property type="entry name" value="P-loop_NTPase"/>
</dbReference>
<reference evidence="11 12" key="1">
    <citation type="submission" date="2019-08" db="EMBL/GenBank/DDBJ databases">
        <title>Genomes of Antarctic Bizionia species.</title>
        <authorList>
            <person name="Bowman J.P."/>
        </authorList>
    </citation>
    <scope>NUCLEOTIDE SEQUENCE [LARGE SCALE GENOMIC DNA]</scope>
    <source>
        <strain evidence="11 12">ADA-4</strain>
    </source>
</reference>
<feature type="domain" description="RecF/RecN/SMC N-terminal" evidence="10">
    <location>
        <begin position="3"/>
        <end position="507"/>
    </location>
</feature>
<comment type="function">
    <text evidence="1 9">May be involved in recombinational repair of damaged DNA.</text>
</comment>
<dbReference type="InterPro" id="IPR004604">
    <property type="entry name" value="DNA_recomb/repair_RecN"/>
</dbReference>
<protein>
    <recommendedName>
        <fullName evidence="3 9">DNA repair protein RecN</fullName>
    </recommendedName>
    <alternativeName>
        <fullName evidence="8 9">Recombination protein N</fullName>
    </alternativeName>
</protein>
<dbReference type="Proteomes" id="UP000323720">
    <property type="component" value="Unassembled WGS sequence"/>
</dbReference>
<dbReference type="InterPro" id="IPR003395">
    <property type="entry name" value="RecF/RecN/SMC_N"/>
</dbReference>
<dbReference type="GO" id="GO:0043590">
    <property type="term" value="C:bacterial nucleoid"/>
    <property type="evidence" value="ECO:0007669"/>
    <property type="project" value="TreeGrafter"/>
</dbReference>
<sequence>MLTALSIKNYALIDSLQVNFNQGLTIITGETGAGKSILLGGLSLILGKRADLSALKNSDSKCVIEAIFDVSNYKLQNLFKKLDFDYDEQTIIRREILPSGKSRAFVNDSPVNLSGLQALGEQLIDIHSQHETMQLMDDAYQFQVIDALAKNTQDLQDFKAALKTFKSFQKEYDELLKFQAEAIKEHDYNTYLLKELVDANLVDGELQELEETYETLNNIEVIKEQLTAVNQLLSEEQIGVMSALLAAKNNLQKISKFSSKYEDTFNRITSSSIEINDIFNEVESLQDQLDLDPEQLTIVGAKLELINTLLKKHMASDVAELIVIKNALSEKVSVTEKLDDTIADKQLEVESAKKAIDAVANSLHKKRMAAIPGLTKELEAILQQLGMPNAKFNITLKQTESYQNNGKDQLAFLFSANKGGAFNELKKAASGGELSRIMLAIKSILSNYVQLPSIMFDEIDSGVSGEISNKMGEIMRDMSKSMQVFTITHIPQIAAKGNTHFKVYKEDVGEVTQTNLRLLNHDERIVEIAQMLGGIEISTSAMAHAKQLLN</sequence>
<evidence type="ECO:0000313" key="12">
    <source>
        <dbReference type="Proteomes" id="UP000323720"/>
    </source>
</evidence>
<accession>A0A5D0RDK2</accession>
<keyword evidence="6" id="KW-0067">ATP-binding</keyword>
<evidence type="ECO:0000256" key="5">
    <source>
        <dbReference type="ARBA" id="ARBA00022763"/>
    </source>
</evidence>
<dbReference type="NCBIfam" id="TIGR00634">
    <property type="entry name" value="recN"/>
    <property type="match status" value="1"/>
</dbReference>
<dbReference type="GO" id="GO:0006281">
    <property type="term" value="P:DNA repair"/>
    <property type="evidence" value="ECO:0007669"/>
    <property type="project" value="UniProtKB-KW"/>
</dbReference>
<keyword evidence="4" id="KW-0547">Nucleotide-binding</keyword>
<dbReference type="Pfam" id="PF02463">
    <property type="entry name" value="SMC_N"/>
    <property type="match status" value="1"/>
</dbReference>
<dbReference type="PANTHER" id="PTHR11059">
    <property type="entry name" value="DNA REPAIR PROTEIN RECN"/>
    <property type="match status" value="1"/>
</dbReference>
<dbReference type="AlphaFoldDB" id="A0A5D0RDK2"/>
<comment type="caution">
    <text evidence="11">The sequence shown here is derived from an EMBL/GenBank/DDBJ whole genome shotgun (WGS) entry which is preliminary data.</text>
</comment>